<evidence type="ECO:0000256" key="1">
    <source>
        <dbReference type="ARBA" id="ARBA00001974"/>
    </source>
</evidence>
<proteinExistence type="predicted"/>
<evidence type="ECO:0000313" key="9">
    <source>
        <dbReference type="Proteomes" id="UP000526625"/>
    </source>
</evidence>
<dbReference type="InterPro" id="IPR004792">
    <property type="entry name" value="BaiN-like"/>
</dbReference>
<dbReference type="Gene3D" id="3.50.50.60">
    <property type="entry name" value="FAD/NAD(P)-binding domain"/>
    <property type="match status" value="1"/>
</dbReference>
<feature type="domain" description="RsdA/BaiN/AoA(So)-like insert" evidence="5">
    <location>
        <begin position="189"/>
        <end position="338"/>
    </location>
</feature>
<reference evidence="6 9" key="2">
    <citation type="submission" date="2020-08" db="EMBL/GenBank/DDBJ databases">
        <title>Genomic Encyclopedia of Type Strains, Phase IV (KMG-V): Genome sequencing to study the core and pangenomes of soil and plant-associated prokaryotes.</title>
        <authorList>
            <person name="Whitman W."/>
        </authorList>
    </citation>
    <scope>NUCLEOTIDE SEQUENCE [LARGE SCALE GENOMIC DNA]</scope>
    <source>
        <strain evidence="6 9">SEMIA 4059</strain>
    </source>
</reference>
<keyword evidence="3" id="KW-0274">FAD</keyword>
<dbReference type="Proteomes" id="UP000526625">
    <property type="component" value="Unassembled WGS sequence"/>
</dbReference>
<keyword evidence="9" id="KW-1185">Reference proteome</keyword>
<dbReference type="PANTHER" id="PTHR42887">
    <property type="entry name" value="OS12G0638800 PROTEIN"/>
    <property type="match status" value="1"/>
</dbReference>
<dbReference type="Gene3D" id="1.10.8.260">
    <property type="entry name" value="HI0933 insert domain-like"/>
    <property type="match status" value="1"/>
</dbReference>
<dbReference type="InterPro" id="IPR023166">
    <property type="entry name" value="BaiN-like_dom_sf"/>
</dbReference>
<dbReference type="InterPro" id="IPR057661">
    <property type="entry name" value="RsdA/BaiN/AoA(So)_Rossmann"/>
</dbReference>
<dbReference type="EMBL" id="JAADZA010000001">
    <property type="protein sequence ID" value="NEV09471.1"/>
    <property type="molecule type" value="Genomic_DNA"/>
</dbReference>
<dbReference type="PRINTS" id="PR00368">
    <property type="entry name" value="FADPNR"/>
</dbReference>
<name>A0A6P1BZF0_RHITR</name>
<comment type="caution">
    <text evidence="7">The sequence shown here is derived from an EMBL/GenBank/DDBJ whole genome shotgun (WGS) entry which is preliminary data.</text>
</comment>
<comment type="cofactor">
    <cofactor evidence="1">
        <name>FAD</name>
        <dbReference type="ChEBI" id="CHEBI:57692"/>
    </cofactor>
</comment>
<protein>
    <submittedName>
        <fullName evidence="7">NAD(P)/FAD-dependent oxidoreductase</fullName>
    </submittedName>
</protein>
<organism evidence="7 8">
    <name type="scientific">Rhizobium tropici</name>
    <dbReference type="NCBI Taxonomy" id="398"/>
    <lineage>
        <taxon>Bacteria</taxon>
        <taxon>Pseudomonadati</taxon>
        <taxon>Pseudomonadota</taxon>
        <taxon>Alphaproteobacteria</taxon>
        <taxon>Hyphomicrobiales</taxon>
        <taxon>Rhizobiaceae</taxon>
        <taxon>Rhizobium/Agrobacterium group</taxon>
        <taxon>Rhizobium</taxon>
    </lineage>
</organism>
<dbReference type="PRINTS" id="PR00411">
    <property type="entry name" value="PNDRDTASEI"/>
</dbReference>
<evidence type="ECO:0000313" key="6">
    <source>
        <dbReference type="EMBL" id="MBB6490038.1"/>
    </source>
</evidence>
<dbReference type="SUPFAM" id="SSF160996">
    <property type="entry name" value="HI0933 insert domain-like"/>
    <property type="match status" value="1"/>
</dbReference>
<evidence type="ECO:0000259" key="5">
    <source>
        <dbReference type="Pfam" id="PF22780"/>
    </source>
</evidence>
<gene>
    <name evidence="6" type="ORF">GGD45_000422</name>
    <name evidence="7" type="ORF">GXW80_00575</name>
</gene>
<evidence type="ECO:0000256" key="3">
    <source>
        <dbReference type="ARBA" id="ARBA00022827"/>
    </source>
</evidence>
<dbReference type="PANTHER" id="PTHR42887:SF2">
    <property type="entry name" value="OS12G0638800 PROTEIN"/>
    <property type="match status" value="1"/>
</dbReference>
<reference evidence="7 8" key="1">
    <citation type="submission" date="2020-02" db="EMBL/GenBank/DDBJ databases">
        <title>Draft genome sequence of Rhizobium tropici.</title>
        <authorList>
            <person name="Khayi S."/>
            <person name="Jemo M."/>
        </authorList>
    </citation>
    <scope>NUCLEOTIDE SEQUENCE [LARGE SCALE GENOMIC DNA]</scope>
    <source>
        <strain evidence="7 8">A12</strain>
    </source>
</reference>
<feature type="domain" description="RsdA/BaiN/AoA(So)-like Rossmann fold-like" evidence="4">
    <location>
        <begin position="6"/>
        <end position="391"/>
    </location>
</feature>
<dbReference type="AlphaFoldDB" id="A0A6P1BZF0"/>
<dbReference type="InterPro" id="IPR036188">
    <property type="entry name" value="FAD/NAD-bd_sf"/>
</dbReference>
<evidence type="ECO:0000313" key="8">
    <source>
        <dbReference type="Proteomes" id="UP000471190"/>
    </source>
</evidence>
<dbReference type="NCBIfam" id="TIGR00275">
    <property type="entry name" value="aminoacetone oxidase family FAD-binding enzyme"/>
    <property type="match status" value="1"/>
</dbReference>
<evidence type="ECO:0000256" key="2">
    <source>
        <dbReference type="ARBA" id="ARBA00022630"/>
    </source>
</evidence>
<dbReference type="Gene3D" id="2.40.30.10">
    <property type="entry name" value="Translation factors"/>
    <property type="match status" value="1"/>
</dbReference>
<evidence type="ECO:0000259" key="4">
    <source>
        <dbReference type="Pfam" id="PF03486"/>
    </source>
</evidence>
<dbReference type="EMBL" id="JACHBF010000001">
    <property type="protein sequence ID" value="MBB6490038.1"/>
    <property type="molecule type" value="Genomic_DNA"/>
</dbReference>
<dbReference type="InterPro" id="IPR055178">
    <property type="entry name" value="RsdA/BaiN/AoA(So)-like_dom"/>
</dbReference>
<dbReference type="SUPFAM" id="SSF51905">
    <property type="entry name" value="FAD/NAD(P)-binding domain"/>
    <property type="match status" value="1"/>
</dbReference>
<keyword evidence="2" id="KW-0285">Flavoprotein</keyword>
<dbReference type="Pfam" id="PF22780">
    <property type="entry name" value="HI0933_like_1st"/>
    <property type="match status" value="1"/>
</dbReference>
<dbReference type="Proteomes" id="UP000471190">
    <property type="component" value="Unassembled WGS sequence"/>
</dbReference>
<sequence>MAGRYDVIVLGAGAAGMMCAIRAGRRGRSVLVLDHAAAPGEKIRISGGGRCNFTNIHAGPKNFLSANPHFAKSALARFTPQDFIAMVERHGIAWHEKTLGQLFCDNSAKDIIRMLTDEMREAGAQLRLRTEIGDIEQIAGGYRVSTSEGAFEASSLVLATGGKSIPKMGATGFAYRIAEQFGLPIVETRPGLVPLTLDPQLLQRLAPLSGIAAPAEIRHGKTAFREALLFTHRGLSGPAILQISSYWREGEEITVVIEPDIDVFALLKKAKQMNGRQSAQTVLAEILPKRLAQHVVENEGISGNMADQSDKRLQQLAAAIQSWSVKPSGSEGYRTAEVTLGGIDTNCLDSRTMQVKTIPGLFFIGECVDVTGWLGGYNFQWAWASGHVAGEAA</sequence>
<evidence type="ECO:0000313" key="7">
    <source>
        <dbReference type="EMBL" id="NEV09471.1"/>
    </source>
</evidence>
<dbReference type="Pfam" id="PF03486">
    <property type="entry name" value="HI0933_like"/>
    <property type="match status" value="1"/>
</dbReference>
<accession>A0A6P1BZF0</accession>
<dbReference type="RefSeq" id="WP_015338850.1">
    <property type="nucleotide sequence ID" value="NZ_JAADZA010000001.1"/>
</dbReference>